<reference evidence="1 2" key="1">
    <citation type="journal article" date="2019" name="Commun. Biol.">
        <title>The bagworm genome reveals a unique fibroin gene that provides high tensile strength.</title>
        <authorList>
            <person name="Kono N."/>
            <person name="Nakamura H."/>
            <person name="Ohtoshi R."/>
            <person name="Tomita M."/>
            <person name="Numata K."/>
            <person name="Arakawa K."/>
        </authorList>
    </citation>
    <scope>NUCLEOTIDE SEQUENCE [LARGE SCALE GENOMIC DNA]</scope>
</reference>
<evidence type="ECO:0000313" key="1">
    <source>
        <dbReference type="EMBL" id="GBP88278.1"/>
    </source>
</evidence>
<dbReference type="Proteomes" id="UP000299102">
    <property type="component" value="Unassembled WGS sequence"/>
</dbReference>
<organism evidence="1 2">
    <name type="scientific">Eumeta variegata</name>
    <name type="common">Bagworm moth</name>
    <name type="synonym">Eumeta japonica</name>
    <dbReference type="NCBI Taxonomy" id="151549"/>
    <lineage>
        <taxon>Eukaryota</taxon>
        <taxon>Metazoa</taxon>
        <taxon>Ecdysozoa</taxon>
        <taxon>Arthropoda</taxon>
        <taxon>Hexapoda</taxon>
        <taxon>Insecta</taxon>
        <taxon>Pterygota</taxon>
        <taxon>Neoptera</taxon>
        <taxon>Endopterygota</taxon>
        <taxon>Lepidoptera</taxon>
        <taxon>Glossata</taxon>
        <taxon>Ditrysia</taxon>
        <taxon>Tineoidea</taxon>
        <taxon>Psychidae</taxon>
        <taxon>Oiketicinae</taxon>
        <taxon>Eumeta</taxon>
    </lineage>
</organism>
<comment type="caution">
    <text evidence="1">The sequence shown here is derived from an EMBL/GenBank/DDBJ whole genome shotgun (WGS) entry which is preliminary data.</text>
</comment>
<protein>
    <submittedName>
        <fullName evidence="1">Uncharacterized protein</fullName>
    </submittedName>
</protein>
<proteinExistence type="predicted"/>
<dbReference type="EMBL" id="BGZK01001918">
    <property type="protein sequence ID" value="GBP88278.1"/>
    <property type="molecule type" value="Genomic_DNA"/>
</dbReference>
<accession>A0A4C1ZKH6</accession>
<keyword evidence="2" id="KW-1185">Reference proteome</keyword>
<dbReference type="AlphaFoldDB" id="A0A4C1ZKH6"/>
<dbReference type="OrthoDB" id="6430887at2759"/>
<sequence length="74" mass="9031">MINILNPENNGWTLEDDKYHFHWFDGDQLPDFVSRCRCRKAEENTDEQDDDLDIQYQDWLDDELPDFNDDDMMK</sequence>
<evidence type="ECO:0000313" key="2">
    <source>
        <dbReference type="Proteomes" id="UP000299102"/>
    </source>
</evidence>
<gene>
    <name evidence="1" type="ORF">EVAR_82739_1</name>
</gene>
<name>A0A4C1ZKH6_EUMVA</name>